<feature type="transmembrane region" description="Helical" evidence="2">
    <location>
        <begin position="233"/>
        <end position="256"/>
    </location>
</feature>
<organism evidence="4 5">
    <name type="scientific">Roridomyces roridus</name>
    <dbReference type="NCBI Taxonomy" id="1738132"/>
    <lineage>
        <taxon>Eukaryota</taxon>
        <taxon>Fungi</taxon>
        <taxon>Dikarya</taxon>
        <taxon>Basidiomycota</taxon>
        <taxon>Agaricomycotina</taxon>
        <taxon>Agaricomycetes</taxon>
        <taxon>Agaricomycetidae</taxon>
        <taxon>Agaricales</taxon>
        <taxon>Marasmiineae</taxon>
        <taxon>Mycenaceae</taxon>
        <taxon>Roridomyces</taxon>
    </lineage>
</organism>
<accession>A0AAD7BFU7</accession>
<name>A0AAD7BFU7_9AGAR</name>
<dbReference type="Proteomes" id="UP001221142">
    <property type="component" value="Unassembled WGS sequence"/>
</dbReference>
<evidence type="ECO:0000256" key="2">
    <source>
        <dbReference type="SAM" id="Phobius"/>
    </source>
</evidence>
<keyword evidence="2" id="KW-0812">Transmembrane</keyword>
<evidence type="ECO:0000256" key="3">
    <source>
        <dbReference type="SAM" id="SignalP"/>
    </source>
</evidence>
<gene>
    <name evidence="4" type="ORF">FB45DRAFT_931489</name>
</gene>
<proteinExistence type="predicted"/>
<evidence type="ECO:0000256" key="1">
    <source>
        <dbReference type="SAM" id="MobiDB-lite"/>
    </source>
</evidence>
<feature type="compositionally biased region" description="Low complexity" evidence="1">
    <location>
        <begin position="172"/>
        <end position="184"/>
    </location>
</feature>
<keyword evidence="2" id="KW-1133">Transmembrane helix</keyword>
<keyword evidence="2" id="KW-0472">Membrane</keyword>
<keyword evidence="3" id="KW-0732">Signal</keyword>
<keyword evidence="5" id="KW-1185">Reference proteome</keyword>
<feature type="region of interest" description="Disordered" evidence="1">
    <location>
        <begin position="294"/>
        <end position="336"/>
    </location>
</feature>
<reference evidence="4" key="1">
    <citation type="submission" date="2023-03" db="EMBL/GenBank/DDBJ databases">
        <title>Massive genome expansion in bonnet fungi (Mycena s.s.) driven by repeated elements and novel gene families across ecological guilds.</title>
        <authorList>
            <consortium name="Lawrence Berkeley National Laboratory"/>
            <person name="Harder C.B."/>
            <person name="Miyauchi S."/>
            <person name="Viragh M."/>
            <person name="Kuo A."/>
            <person name="Thoen E."/>
            <person name="Andreopoulos B."/>
            <person name="Lu D."/>
            <person name="Skrede I."/>
            <person name="Drula E."/>
            <person name="Henrissat B."/>
            <person name="Morin E."/>
            <person name="Kohler A."/>
            <person name="Barry K."/>
            <person name="LaButti K."/>
            <person name="Morin E."/>
            <person name="Salamov A."/>
            <person name="Lipzen A."/>
            <person name="Mereny Z."/>
            <person name="Hegedus B."/>
            <person name="Baldrian P."/>
            <person name="Stursova M."/>
            <person name="Weitz H."/>
            <person name="Taylor A."/>
            <person name="Grigoriev I.V."/>
            <person name="Nagy L.G."/>
            <person name="Martin F."/>
            <person name="Kauserud H."/>
        </authorList>
    </citation>
    <scope>NUCLEOTIDE SEQUENCE</scope>
    <source>
        <strain evidence="4">9284</strain>
    </source>
</reference>
<dbReference type="AlphaFoldDB" id="A0AAD7BFU7"/>
<feature type="region of interest" description="Disordered" evidence="1">
    <location>
        <begin position="172"/>
        <end position="225"/>
    </location>
</feature>
<feature type="compositionally biased region" description="Polar residues" evidence="1">
    <location>
        <begin position="212"/>
        <end position="225"/>
    </location>
</feature>
<protein>
    <submittedName>
        <fullName evidence="4">Uncharacterized protein</fullName>
    </submittedName>
</protein>
<dbReference type="EMBL" id="JARKIF010000018">
    <property type="protein sequence ID" value="KAJ7619732.1"/>
    <property type="molecule type" value="Genomic_DNA"/>
</dbReference>
<feature type="signal peptide" evidence="3">
    <location>
        <begin position="1"/>
        <end position="31"/>
    </location>
</feature>
<feature type="compositionally biased region" description="Low complexity" evidence="1">
    <location>
        <begin position="193"/>
        <end position="211"/>
    </location>
</feature>
<evidence type="ECO:0000313" key="5">
    <source>
        <dbReference type="Proteomes" id="UP001221142"/>
    </source>
</evidence>
<feature type="chain" id="PRO_5042249850" evidence="3">
    <location>
        <begin position="32"/>
        <end position="353"/>
    </location>
</feature>
<comment type="caution">
    <text evidence="4">The sequence shown here is derived from an EMBL/GenBank/DDBJ whole genome shotgun (WGS) entry which is preliminary data.</text>
</comment>
<sequence>MASTTAHFSMPHLTYAILLLVLQLLLRPVDAALSNLTIDDTNSIYWSFSGPWDPVTPTRACAGCGSKPDPQQTFNSTWHVGTLISGSFSFQGVAVYIYGIDVPADQAGNISFTMKNPSISSFHYGSAGSGYGYNSLFFTATNLDASVIGPSNGLRRGDAVFDYAQVSQDDSSSEIITTSSGSQGPTVTSGTGSASPLNSSITSSSNPASSSHGNTGPLNSTSSSHLASHTGKIVGAVVGAITGLALIAVLVFILICRRRPSLISMRRLESEGVSDGPRRYGSIIRPFPLDVDAAPSPYQKLDPDSEPQLPTLDINHALPPPSSQAPASSPVVTAELEERLRNLERATFPPAYS</sequence>
<evidence type="ECO:0000313" key="4">
    <source>
        <dbReference type="EMBL" id="KAJ7619732.1"/>
    </source>
</evidence>